<evidence type="ECO:0000259" key="5">
    <source>
        <dbReference type="PROSITE" id="PS51078"/>
    </source>
</evidence>
<gene>
    <name evidence="6" type="ORF">ATSB10_15480</name>
</gene>
<dbReference type="GO" id="GO:0045892">
    <property type="term" value="P:negative regulation of DNA-templated transcription"/>
    <property type="evidence" value="ECO:0007669"/>
    <property type="project" value="TreeGrafter"/>
</dbReference>
<dbReference type="GO" id="GO:0046278">
    <property type="term" value="P:3,4-dihydroxybenzoate metabolic process"/>
    <property type="evidence" value="ECO:0007669"/>
    <property type="project" value="InterPro"/>
</dbReference>
<evidence type="ECO:0000256" key="3">
    <source>
        <dbReference type="ARBA" id="ARBA00023163"/>
    </source>
</evidence>
<dbReference type="InterPro" id="IPR012794">
    <property type="entry name" value="PcaR_PcaU"/>
</dbReference>
<dbReference type="AlphaFoldDB" id="A0A160N1G9"/>
<proteinExistence type="predicted"/>
<dbReference type="SUPFAM" id="SSF46785">
    <property type="entry name" value="Winged helix' DNA-binding domain"/>
    <property type="match status" value="1"/>
</dbReference>
<dbReference type="KEGG" id="dtx:ATSB10_15480"/>
<dbReference type="InterPro" id="IPR036388">
    <property type="entry name" value="WH-like_DNA-bd_sf"/>
</dbReference>
<keyword evidence="2" id="KW-0238">DNA-binding</keyword>
<dbReference type="EMBL" id="CP014841">
    <property type="protein sequence ID" value="AND69002.1"/>
    <property type="molecule type" value="Genomic_DNA"/>
</dbReference>
<dbReference type="PATRIC" id="fig|445710.3.peg.1545"/>
<dbReference type="Pfam" id="PF09339">
    <property type="entry name" value="HTH_IclR"/>
    <property type="match status" value="1"/>
</dbReference>
<evidence type="ECO:0000259" key="4">
    <source>
        <dbReference type="PROSITE" id="PS51077"/>
    </source>
</evidence>
<dbReference type="Gene3D" id="3.30.450.40">
    <property type="match status" value="1"/>
</dbReference>
<accession>A0A160N1G9</accession>
<dbReference type="RefSeq" id="WP_083966134.1">
    <property type="nucleotide sequence ID" value="NZ_CP014841.1"/>
</dbReference>
<dbReference type="SMART" id="SM00346">
    <property type="entry name" value="HTH_ICLR"/>
    <property type="match status" value="1"/>
</dbReference>
<reference evidence="6 7" key="1">
    <citation type="submission" date="2016-02" db="EMBL/GenBank/DDBJ databases">
        <title>Complete genome sequencing and analysis of ATSB10, Dyella thiooxydans isolated from rhizosphere soil of sunflower (Helianthus annuus L.).</title>
        <authorList>
            <person name="Lee Y."/>
            <person name="Hwangbo K."/>
            <person name="Chung H."/>
            <person name="Yoo J."/>
            <person name="Kim K.Y."/>
            <person name="Sa T.M."/>
            <person name="Um Y."/>
            <person name="Madhaiyan M."/>
        </authorList>
    </citation>
    <scope>NUCLEOTIDE SEQUENCE [LARGE SCALE GENOMIC DNA]</scope>
    <source>
        <strain evidence="6 7">ATSB10</strain>
    </source>
</reference>
<dbReference type="PANTHER" id="PTHR30136:SF34">
    <property type="entry name" value="TRANSCRIPTIONAL REGULATOR"/>
    <property type="match status" value="1"/>
</dbReference>
<dbReference type="GO" id="GO:0003700">
    <property type="term" value="F:DNA-binding transcription factor activity"/>
    <property type="evidence" value="ECO:0007669"/>
    <property type="project" value="TreeGrafter"/>
</dbReference>
<dbReference type="SUPFAM" id="SSF55781">
    <property type="entry name" value="GAF domain-like"/>
    <property type="match status" value="1"/>
</dbReference>
<name>A0A160N1G9_9GAMM</name>
<dbReference type="InterPro" id="IPR050707">
    <property type="entry name" value="HTH_MetabolicPath_Reg"/>
</dbReference>
<evidence type="ECO:0000256" key="2">
    <source>
        <dbReference type="ARBA" id="ARBA00023125"/>
    </source>
</evidence>
<dbReference type="OrthoDB" id="9807558at2"/>
<feature type="domain" description="HTH iclR-type" evidence="4">
    <location>
        <begin position="13"/>
        <end position="73"/>
    </location>
</feature>
<dbReference type="GO" id="GO:0045893">
    <property type="term" value="P:positive regulation of DNA-templated transcription"/>
    <property type="evidence" value="ECO:0007669"/>
    <property type="project" value="InterPro"/>
</dbReference>
<dbReference type="Proteomes" id="UP000077255">
    <property type="component" value="Chromosome"/>
</dbReference>
<keyword evidence="7" id="KW-1185">Reference proteome</keyword>
<dbReference type="Gene3D" id="1.10.10.10">
    <property type="entry name" value="Winged helix-like DNA-binding domain superfamily/Winged helix DNA-binding domain"/>
    <property type="match status" value="1"/>
</dbReference>
<evidence type="ECO:0000313" key="7">
    <source>
        <dbReference type="Proteomes" id="UP000077255"/>
    </source>
</evidence>
<dbReference type="InterPro" id="IPR014757">
    <property type="entry name" value="Tscrpt_reg_IclR_C"/>
</dbReference>
<protein>
    <submittedName>
        <fullName evidence="6">IclR family transcriptional regulator</fullName>
    </submittedName>
</protein>
<dbReference type="STRING" id="445710.ATSB10_15480"/>
<organism evidence="6 7">
    <name type="scientific">Dyella thiooxydans</name>
    <dbReference type="NCBI Taxonomy" id="445710"/>
    <lineage>
        <taxon>Bacteria</taxon>
        <taxon>Pseudomonadati</taxon>
        <taxon>Pseudomonadota</taxon>
        <taxon>Gammaproteobacteria</taxon>
        <taxon>Lysobacterales</taxon>
        <taxon>Rhodanobacteraceae</taxon>
        <taxon>Dyella</taxon>
    </lineage>
</organism>
<dbReference type="InterPro" id="IPR029016">
    <property type="entry name" value="GAF-like_dom_sf"/>
</dbReference>
<dbReference type="GO" id="GO:0003677">
    <property type="term" value="F:DNA binding"/>
    <property type="evidence" value="ECO:0007669"/>
    <property type="project" value="UniProtKB-KW"/>
</dbReference>
<dbReference type="FunFam" id="1.10.10.10:FF:000056">
    <property type="entry name" value="IclR family transcriptional regulator"/>
    <property type="match status" value="1"/>
</dbReference>
<dbReference type="PROSITE" id="PS51077">
    <property type="entry name" value="HTH_ICLR"/>
    <property type="match status" value="1"/>
</dbReference>
<dbReference type="InterPro" id="IPR005471">
    <property type="entry name" value="Tscrpt_reg_IclR_N"/>
</dbReference>
<feature type="domain" description="IclR-ED" evidence="5">
    <location>
        <begin position="74"/>
        <end position="258"/>
    </location>
</feature>
<dbReference type="PANTHER" id="PTHR30136">
    <property type="entry name" value="HELIX-TURN-HELIX TRANSCRIPTIONAL REGULATOR, ICLR FAMILY"/>
    <property type="match status" value="1"/>
</dbReference>
<sequence length="272" mass="29556">MASQPFEESPDYVQSLARGLQVLRAFDHEMPSPSLSQVAERIGLSRAVARRLLLTLQHLGYVGSRGRSFFLTPRVLELGYSYLTSLDLTELAQQSLEQLSHRVGESCSMAVLDGQDIVYVLRVPVRRVMSVALGVGARLPAFATSMGRAILADLDDDALAAWMEGQTFRAYTPQTLHTVGALKAELARVRKQGYALVSRELEHGLCSIAVPIRAADGSTVAALNVGMPYSEDAPKRALKEILPALRETQAAVQQAIARGGWLPQQAIRGAYA</sequence>
<dbReference type="Pfam" id="PF01614">
    <property type="entry name" value="IclR_C"/>
    <property type="match status" value="1"/>
</dbReference>
<evidence type="ECO:0000313" key="6">
    <source>
        <dbReference type="EMBL" id="AND69002.1"/>
    </source>
</evidence>
<keyword evidence="3" id="KW-0804">Transcription</keyword>
<dbReference type="NCBIfam" id="TIGR02431">
    <property type="entry name" value="pcaR_pcaU"/>
    <property type="match status" value="1"/>
</dbReference>
<keyword evidence="1" id="KW-0805">Transcription regulation</keyword>
<evidence type="ECO:0000256" key="1">
    <source>
        <dbReference type="ARBA" id="ARBA00023015"/>
    </source>
</evidence>
<dbReference type="InterPro" id="IPR036390">
    <property type="entry name" value="WH_DNA-bd_sf"/>
</dbReference>
<dbReference type="PROSITE" id="PS51078">
    <property type="entry name" value="ICLR_ED"/>
    <property type="match status" value="1"/>
</dbReference>